<dbReference type="SUPFAM" id="SSF51905">
    <property type="entry name" value="FAD/NAD(P)-binding domain"/>
    <property type="match status" value="1"/>
</dbReference>
<dbReference type="OrthoDB" id="9789960at2"/>
<dbReference type="InterPro" id="IPR045892">
    <property type="entry name" value="CrtISO-like"/>
</dbReference>
<keyword evidence="2" id="KW-1185">Reference proteome</keyword>
<sequence length="508" mass="56466">MNGKGGSCLEKTVCVIGAGIGGLTAGAYLAKHGYRVTVLEKAATVGGSAGWYVRKNRLFPTGATLAFGLEEHGLLRNMLNELDIDLPATELLHPMDVVLPGKTISIYKDSLDWEAELKKTFPEHSQNVLNFWRNLTKIGESVLAFTETRTALPIETFSGLADILRFVFHHPFSLMRLARFSSYTVEDFMRKYRLEQVTPFRQMLNVQLIDAVQTDVSEAALLPASLALTIYRRGSFSIQNGIGEISKRLADRIEGLGGEILLNSPVGSVSYNKMEKQWEVQSPKCKASFDIIVNNTGVLFGYDPSKAQNRNPDWGAFRLDAVLKEDICRGPLRGKKLPFAYQIVPKSEHSKILREEAGPLYVTFHPSLNKNGETVAGEVMMTASIHTNPKEWILCTKEEYKNKKEKVKNAILSEIEKMMPLKEYVIDAEAGTPLTYQRYIGKAYVGGTSLTVKHAVLKPKSVRSSLPQFYIAGEQVFPGPGTLSSALSGYYASMAVMEDVKKHDYHSR</sequence>
<name>A0A5J5HP18_9BACI</name>
<proteinExistence type="predicted"/>
<gene>
    <name evidence="1" type="ORF">F4V44_14130</name>
</gene>
<dbReference type="PRINTS" id="PR00419">
    <property type="entry name" value="ADXRDTASE"/>
</dbReference>
<protein>
    <submittedName>
        <fullName evidence="1">FAD-dependent oxidoreductase</fullName>
    </submittedName>
</protein>
<dbReference type="EMBL" id="VYKL01000021">
    <property type="protein sequence ID" value="KAA9022878.1"/>
    <property type="molecule type" value="Genomic_DNA"/>
</dbReference>
<accession>A0A5J5HP18</accession>
<dbReference type="PANTHER" id="PTHR46313">
    <property type="match status" value="1"/>
</dbReference>
<dbReference type="GO" id="GO:0016116">
    <property type="term" value="P:carotenoid metabolic process"/>
    <property type="evidence" value="ECO:0007669"/>
    <property type="project" value="InterPro"/>
</dbReference>
<dbReference type="Pfam" id="PF13450">
    <property type="entry name" value="NAD_binding_8"/>
    <property type="match status" value="1"/>
</dbReference>
<dbReference type="InterPro" id="IPR036188">
    <property type="entry name" value="FAD/NAD-bd_sf"/>
</dbReference>
<reference evidence="1 2" key="1">
    <citation type="submission" date="2019-09" db="EMBL/GenBank/DDBJ databases">
        <title>Whole genome sequences of isolates from the Mars Exploration Rovers.</title>
        <authorList>
            <person name="Seuylemezian A."/>
            <person name="Vaishampayan P."/>
        </authorList>
    </citation>
    <scope>NUCLEOTIDE SEQUENCE [LARGE SCALE GENOMIC DNA]</scope>
    <source>
        <strain evidence="1 2">MER_TA_151</strain>
    </source>
</reference>
<comment type="caution">
    <text evidence="1">The sequence shown here is derived from an EMBL/GenBank/DDBJ whole genome shotgun (WGS) entry which is preliminary data.</text>
</comment>
<dbReference type="PANTHER" id="PTHR46313:SF3">
    <property type="entry name" value="PROLYCOPENE ISOMERASE, CHLOROPLASTIC"/>
    <property type="match status" value="1"/>
</dbReference>
<dbReference type="AlphaFoldDB" id="A0A5J5HP18"/>
<evidence type="ECO:0000313" key="2">
    <source>
        <dbReference type="Proteomes" id="UP000326671"/>
    </source>
</evidence>
<dbReference type="Gene3D" id="3.50.50.60">
    <property type="entry name" value="FAD/NAD(P)-binding domain"/>
    <property type="match status" value="1"/>
</dbReference>
<dbReference type="Gene3D" id="3.90.660.50">
    <property type="match status" value="1"/>
</dbReference>
<dbReference type="Proteomes" id="UP000326671">
    <property type="component" value="Unassembled WGS sequence"/>
</dbReference>
<evidence type="ECO:0000313" key="1">
    <source>
        <dbReference type="EMBL" id="KAA9022878.1"/>
    </source>
</evidence>
<organism evidence="1 2">
    <name type="scientific">Niallia endozanthoxylica</name>
    <dbReference type="NCBI Taxonomy" id="2036016"/>
    <lineage>
        <taxon>Bacteria</taxon>
        <taxon>Bacillati</taxon>
        <taxon>Bacillota</taxon>
        <taxon>Bacilli</taxon>
        <taxon>Bacillales</taxon>
        <taxon>Bacillaceae</taxon>
        <taxon>Niallia</taxon>
    </lineage>
</organism>